<keyword evidence="6 11" id="KW-0418">Kinase</keyword>
<dbReference type="GO" id="GO:0016020">
    <property type="term" value="C:membrane"/>
    <property type="evidence" value="ECO:0007669"/>
    <property type="project" value="InterPro"/>
</dbReference>
<evidence type="ECO:0000259" key="10">
    <source>
        <dbReference type="SMART" id="SM00387"/>
    </source>
</evidence>
<feature type="transmembrane region" description="Helical" evidence="9">
    <location>
        <begin position="212"/>
        <end position="232"/>
    </location>
</feature>
<dbReference type="CDD" id="cd16917">
    <property type="entry name" value="HATPase_UhpB-NarQ-NarX-like"/>
    <property type="match status" value="1"/>
</dbReference>
<dbReference type="Gene3D" id="3.30.565.10">
    <property type="entry name" value="Histidine kinase-like ATPase, C-terminal domain"/>
    <property type="match status" value="1"/>
</dbReference>
<name>A0A1I2I646_9ACTN</name>
<feature type="transmembrane region" description="Helical" evidence="9">
    <location>
        <begin position="176"/>
        <end position="200"/>
    </location>
</feature>
<dbReference type="AlphaFoldDB" id="A0A1I2I646"/>
<dbReference type="GO" id="GO:0005524">
    <property type="term" value="F:ATP binding"/>
    <property type="evidence" value="ECO:0007669"/>
    <property type="project" value="UniProtKB-KW"/>
</dbReference>
<accession>A0A1I2I646</accession>
<evidence type="ECO:0000313" key="12">
    <source>
        <dbReference type="Proteomes" id="UP000199645"/>
    </source>
</evidence>
<evidence type="ECO:0000256" key="1">
    <source>
        <dbReference type="ARBA" id="ARBA00000085"/>
    </source>
</evidence>
<dbReference type="InterPro" id="IPR011712">
    <property type="entry name" value="Sig_transdc_His_kin_sub3_dim/P"/>
</dbReference>
<evidence type="ECO:0000256" key="9">
    <source>
        <dbReference type="SAM" id="Phobius"/>
    </source>
</evidence>
<keyword evidence="8" id="KW-0902">Two-component regulatory system</keyword>
<keyword evidence="3" id="KW-0597">Phosphoprotein</keyword>
<evidence type="ECO:0000256" key="2">
    <source>
        <dbReference type="ARBA" id="ARBA00012438"/>
    </source>
</evidence>
<dbReference type="InterPro" id="IPR036890">
    <property type="entry name" value="HATPase_C_sf"/>
</dbReference>
<dbReference type="Proteomes" id="UP000199645">
    <property type="component" value="Unassembled WGS sequence"/>
</dbReference>
<dbReference type="RefSeq" id="WP_239143650.1">
    <property type="nucleotide sequence ID" value="NZ_BOMT01000053.1"/>
</dbReference>
<dbReference type="SMART" id="SM00387">
    <property type="entry name" value="HATPase_c"/>
    <property type="match status" value="1"/>
</dbReference>
<dbReference type="InterPro" id="IPR003594">
    <property type="entry name" value="HATPase_dom"/>
</dbReference>
<evidence type="ECO:0000313" key="11">
    <source>
        <dbReference type="EMBL" id="SFF37118.1"/>
    </source>
</evidence>
<sequence length="667" mass="70312">MATVLNASAPIAASPRARRWTVLVTGVALLALAVAGQVRGTGEVTGPVIGLTAPIAVAYTIMGAVVLAGVPGHPVGRLALAAGGLAAVVTLAASWSHWVVAAWLTQWLWWPPLGLIFLVLLYFPDGRLPSRRWRPLAVGIAAASVIASAALAAGAVDHPRDLLTVVTVMTPRAHLMVRIAGAAILLATLGLFAVLGSLVVRWRRADGETRSQLACLVVAGALLVAGLAWNVLSLPGSYAVITLALPLAMTVAVLQHRLYGLDQIVHRGIVWLLMTVLVVGGYVVIVAGLGGEVTGGDTSIASLVATGLIAVTFEPLRRRVQRHVDRLVYGDRDDPYEVIARLGGLLGWTGEPNALLPLLAASIAGSLRVPYVAVEIDGRAGPRLLAEHGSAGTPIEAFDMAAHGARVGRLLVATRSRGARFTRRERRLLRDAALHAGVAVEATRLIRDLQDSREHLVLAREEERRRLRRDLHDGLGPAIAGMSMQVRAAQKLLTDPDRAAERLLDRAGGILGALAADLRACTAELRQLVDQLRPAALDRGLADALRAECRRFDTTDLTVRLQIAHPLDGLPAAVEVAAYRIVAESLTNVARHARASACEVTVQRGRSLRIDIVDDGVGLPVSPGAGVGLDSMRERVAELGGDYDIGPAEPRGTAVRVALALPTGPVS</sequence>
<keyword evidence="9" id="KW-0812">Transmembrane</keyword>
<feature type="domain" description="Histidine kinase/HSP90-like ATPase" evidence="10">
    <location>
        <begin position="573"/>
        <end position="663"/>
    </location>
</feature>
<evidence type="ECO:0000256" key="3">
    <source>
        <dbReference type="ARBA" id="ARBA00022553"/>
    </source>
</evidence>
<dbReference type="EC" id="2.7.13.3" evidence="2"/>
<keyword evidence="5" id="KW-0547">Nucleotide-binding</keyword>
<evidence type="ECO:0000256" key="6">
    <source>
        <dbReference type="ARBA" id="ARBA00022777"/>
    </source>
</evidence>
<keyword evidence="7" id="KW-0067">ATP-binding</keyword>
<dbReference type="PANTHER" id="PTHR24421">
    <property type="entry name" value="NITRATE/NITRITE SENSOR PROTEIN NARX-RELATED"/>
    <property type="match status" value="1"/>
</dbReference>
<dbReference type="Gene3D" id="1.20.5.1930">
    <property type="match status" value="1"/>
</dbReference>
<dbReference type="STRING" id="35752.SAMN05421541_109289"/>
<protein>
    <recommendedName>
        <fullName evidence="2">histidine kinase</fullName>
        <ecNumber evidence="2">2.7.13.3</ecNumber>
    </recommendedName>
</protein>
<keyword evidence="12" id="KW-1185">Reference proteome</keyword>
<feature type="transmembrane region" description="Helical" evidence="9">
    <location>
        <begin position="107"/>
        <end position="124"/>
    </location>
</feature>
<feature type="transmembrane region" description="Helical" evidence="9">
    <location>
        <begin position="238"/>
        <end position="256"/>
    </location>
</feature>
<dbReference type="GO" id="GO:0000155">
    <property type="term" value="F:phosphorelay sensor kinase activity"/>
    <property type="evidence" value="ECO:0007669"/>
    <property type="project" value="InterPro"/>
</dbReference>
<feature type="transmembrane region" description="Helical" evidence="9">
    <location>
        <begin position="268"/>
        <end position="287"/>
    </location>
</feature>
<dbReference type="PANTHER" id="PTHR24421:SF10">
    <property type="entry name" value="NITRATE_NITRITE SENSOR PROTEIN NARQ"/>
    <property type="match status" value="1"/>
</dbReference>
<keyword evidence="4" id="KW-0808">Transferase</keyword>
<feature type="transmembrane region" description="Helical" evidence="9">
    <location>
        <begin position="136"/>
        <end position="156"/>
    </location>
</feature>
<comment type="catalytic activity">
    <reaction evidence="1">
        <text>ATP + protein L-histidine = ADP + protein N-phospho-L-histidine.</text>
        <dbReference type="EC" id="2.7.13.3"/>
    </reaction>
</comment>
<evidence type="ECO:0000256" key="7">
    <source>
        <dbReference type="ARBA" id="ARBA00022840"/>
    </source>
</evidence>
<dbReference type="InterPro" id="IPR050482">
    <property type="entry name" value="Sensor_HK_TwoCompSys"/>
</dbReference>
<dbReference type="GO" id="GO:0046983">
    <property type="term" value="F:protein dimerization activity"/>
    <property type="evidence" value="ECO:0007669"/>
    <property type="project" value="InterPro"/>
</dbReference>
<keyword evidence="9" id="KW-0472">Membrane</keyword>
<feature type="transmembrane region" description="Helical" evidence="9">
    <location>
        <begin position="75"/>
        <end position="95"/>
    </location>
</feature>
<dbReference type="Pfam" id="PF07730">
    <property type="entry name" value="HisKA_3"/>
    <property type="match status" value="1"/>
</dbReference>
<dbReference type="SUPFAM" id="SSF55874">
    <property type="entry name" value="ATPase domain of HSP90 chaperone/DNA topoisomerase II/histidine kinase"/>
    <property type="match status" value="1"/>
</dbReference>
<gene>
    <name evidence="11" type="ORF">SAMN05421541_109289</name>
</gene>
<dbReference type="Pfam" id="PF02518">
    <property type="entry name" value="HATPase_c"/>
    <property type="match status" value="1"/>
</dbReference>
<feature type="transmembrane region" description="Helical" evidence="9">
    <location>
        <begin position="20"/>
        <end position="38"/>
    </location>
</feature>
<evidence type="ECO:0000256" key="5">
    <source>
        <dbReference type="ARBA" id="ARBA00022741"/>
    </source>
</evidence>
<organism evidence="11 12">
    <name type="scientific">Actinoplanes philippinensis</name>
    <dbReference type="NCBI Taxonomy" id="35752"/>
    <lineage>
        <taxon>Bacteria</taxon>
        <taxon>Bacillati</taxon>
        <taxon>Actinomycetota</taxon>
        <taxon>Actinomycetes</taxon>
        <taxon>Micromonosporales</taxon>
        <taxon>Micromonosporaceae</taxon>
        <taxon>Actinoplanes</taxon>
    </lineage>
</organism>
<keyword evidence="9" id="KW-1133">Transmembrane helix</keyword>
<feature type="transmembrane region" description="Helical" evidence="9">
    <location>
        <begin position="44"/>
        <end position="68"/>
    </location>
</feature>
<reference evidence="11 12" key="1">
    <citation type="submission" date="2016-10" db="EMBL/GenBank/DDBJ databases">
        <authorList>
            <person name="de Groot N.N."/>
        </authorList>
    </citation>
    <scope>NUCLEOTIDE SEQUENCE [LARGE SCALE GENOMIC DNA]</scope>
    <source>
        <strain evidence="11 12">DSM 43019</strain>
    </source>
</reference>
<proteinExistence type="predicted"/>
<evidence type="ECO:0000256" key="8">
    <source>
        <dbReference type="ARBA" id="ARBA00023012"/>
    </source>
</evidence>
<dbReference type="EMBL" id="FONV01000009">
    <property type="protein sequence ID" value="SFF37118.1"/>
    <property type="molecule type" value="Genomic_DNA"/>
</dbReference>
<evidence type="ECO:0000256" key="4">
    <source>
        <dbReference type="ARBA" id="ARBA00022679"/>
    </source>
</evidence>